<dbReference type="PROSITE" id="PS50835">
    <property type="entry name" value="IG_LIKE"/>
    <property type="match status" value="1"/>
</dbReference>
<comment type="caution">
    <text evidence="3">The sequence shown here is derived from an EMBL/GenBank/DDBJ whole genome shotgun (WGS) entry which is preliminary data.</text>
</comment>
<evidence type="ECO:0000313" key="4">
    <source>
        <dbReference type="Proteomes" id="UP001186944"/>
    </source>
</evidence>
<dbReference type="InterPro" id="IPR013783">
    <property type="entry name" value="Ig-like_fold"/>
</dbReference>
<keyword evidence="4" id="KW-1185">Reference proteome</keyword>
<dbReference type="InterPro" id="IPR003599">
    <property type="entry name" value="Ig_sub"/>
</dbReference>
<accession>A0AA89CBN5</accession>
<dbReference type="AlphaFoldDB" id="A0AA89CBN5"/>
<dbReference type="SMART" id="SM00409">
    <property type="entry name" value="IG"/>
    <property type="match status" value="1"/>
</dbReference>
<evidence type="ECO:0000259" key="2">
    <source>
        <dbReference type="PROSITE" id="PS50835"/>
    </source>
</evidence>
<dbReference type="SUPFAM" id="SSF48726">
    <property type="entry name" value="Immunoglobulin"/>
    <property type="match status" value="1"/>
</dbReference>
<name>A0AA89CBN5_PINIB</name>
<proteinExistence type="predicted"/>
<organism evidence="3 4">
    <name type="scientific">Pinctada imbricata</name>
    <name type="common">Atlantic pearl-oyster</name>
    <name type="synonym">Pinctada martensii</name>
    <dbReference type="NCBI Taxonomy" id="66713"/>
    <lineage>
        <taxon>Eukaryota</taxon>
        <taxon>Metazoa</taxon>
        <taxon>Spiralia</taxon>
        <taxon>Lophotrochozoa</taxon>
        <taxon>Mollusca</taxon>
        <taxon>Bivalvia</taxon>
        <taxon>Autobranchia</taxon>
        <taxon>Pteriomorphia</taxon>
        <taxon>Pterioida</taxon>
        <taxon>Pterioidea</taxon>
        <taxon>Pteriidae</taxon>
        <taxon>Pinctada</taxon>
    </lineage>
</organism>
<dbReference type="Proteomes" id="UP001186944">
    <property type="component" value="Unassembled WGS sequence"/>
</dbReference>
<reference evidence="3" key="1">
    <citation type="submission" date="2019-08" db="EMBL/GenBank/DDBJ databases">
        <title>The improved chromosome-level genome for the pearl oyster Pinctada fucata martensii using PacBio sequencing and Hi-C.</title>
        <authorList>
            <person name="Zheng Z."/>
        </authorList>
    </citation>
    <scope>NUCLEOTIDE SEQUENCE</scope>
    <source>
        <strain evidence="3">ZZ-2019</strain>
        <tissue evidence="3">Adductor muscle</tissue>
    </source>
</reference>
<keyword evidence="1" id="KW-0732">Signal</keyword>
<feature type="signal peptide" evidence="1">
    <location>
        <begin position="1"/>
        <end position="16"/>
    </location>
</feature>
<sequence>MLILMFIALTVVTVQGNQPDVIVTPDQSIKNIGQEFHVACNFPGIGLMEMVNTYPVQWFRSDVLLSTLSLKQVDDDRLNVTVEASPTNPRNLTAFLTIKQLQYSDAGTYRCVVKDREDSAELKLRHPIQSMRFYLDGARGAPEIAYDGPGSNTMSDFRTMGSFRPICVAKGAYPEPNIDIYFKGAKIPSRTTTSSMEKSAIGQPTSLSFKDDKSILRCSASVPGLDNSPPIDLTFNMDFPISDDTHGLYTADDTHVLYKAEDTHGLYTADDTHVLYTADNTHVPYTADDTHVLYTADDSHVLYTADDSHVLYTADDSHVLYTADDTHAFSTADDTHFLYTAKDTHVLYTAEDTRVLYTADDSHVLYTADDSHVLYTAEDSHVLYTADDTHAFSTADDTHVLYTAEDTHVLHSADDTHAFCTTDDTRVL</sequence>
<dbReference type="InterPro" id="IPR036179">
    <property type="entry name" value="Ig-like_dom_sf"/>
</dbReference>
<protein>
    <recommendedName>
        <fullName evidence="2">Ig-like domain-containing protein</fullName>
    </recommendedName>
</protein>
<dbReference type="Gene3D" id="2.60.40.10">
    <property type="entry name" value="Immunoglobulins"/>
    <property type="match status" value="1"/>
</dbReference>
<gene>
    <name evidence="3" type="ORF">FSP39_007633</name>
</gene>
<dbReference type="InterPro" id="IPR007110">
    <property type="entry name" value="Ig-like_dom"/>
</dbReference>
<evidence type="ECO:0000313" key="3">
    <source>
        <dbReference type="EMBL" id="KAK3108417.1"/>
    </source>
</evidence>
<feature type="domain" description="Ig-like" evidence="2">
    <location>
        <begin position="19"/>
        <end position="123"/>
    </location>
</feature>
<evidence type="ECO:0000256" key="1">
    <source>
        <dbReference type="SAM" id="SignalP"/>
    </source>
</evidence>
<dbReference type="EMBL" id="VSWD01000001">
    <property type="protein sequence ID" value="KAK3108417.1"/>
    <property type="molecule type" value="Genomic_DNA"/>
</dbReference>
<feature type="chain" id="PRO_5041690859" description="Ig-like domain-containing protein" evidence="1">
    <location>
        <begin position="17"/>
        <end position="428"/>
    </location>
</feature>